<dbReference type="SUPFAM" id="SSF56281">
    <property type="entry name" value="Metallo-hydrolase/oxidoreductase"/>
    <property type="match status" value="1"/>
</dbReference>
<dbReference type="Gene3D" id="3.60.15.10">
    <property type="entry name" value="Ribonuclease Z/Hydroxyacylglutathione hydrolase-like"/>
    <property type="match status" value="1"/>
</dbReference>
<evidence type="ECO:0000313" key="2">
    <source>
        <dbReference type="Proteomes" id="UP000266376"/>
    </source>
</evidence>
<organism evidence="1 2">
    <name type="scientific">Dorea formicigenerans</name>
    <dbReference type="NCBI Taxonomy" id="39486"/>
    <lineage>
        <taxon>Bacteria</taxon>
        <taxon>Bacillati</taxon>
        <taxon>Bacillota</taxon>
        <taxon>Clostridia</taxon>
        <taxon>Lachnospirales</taxon>
        <taxon>Lachnospiraceae</taxon>
        <taxon>Dorea</taxon>
    </lineage>
</organism>
<dbReference type="EMBL" id="QSAJ01000013">
    <property type="protein sequence ID" value="RGW53980.1"/>
    <property type="molecule type" value="Genomic_DNA"/>
</dbReference>
<sequence length="232" mass="27867">MIKITYLEHSGFAVECDDYVLIFDYYKGNLPQFDKDKKICVFASHVHYDHFKKKIFTWAEEYENIHYILSDDIEAAGPKDQTEHIGADADFNIWDLRIHTLKSTDEGVAFLVRVKEKTFFHAGDLNWWYWEEEDDETWNEPMRQAYQKEIAKIESEEIDYAFFPLDSRQGEESVLGINYFMRHTNTKIVFPMHMWGYDILDKFLKNSVSEPYRERIMKVKEPGQSFYFEEER</sequence>
<accession>A0A395XMK5</accession>
<evidence type="ECO:0000313" key="1">
    <source>
        <dbReference type="EMBL" id="RGW53980.1"/>
    </source>
</evidence>
<reference evidence="1 2" key="1">
    <citation type="submission" date="2018-08" db="EMBL/GenBank/DDBJ databases">
        <title>A genome reference for cultivated species of the human gut microbiota.</title>
        <authorList>
            <person name="Zou Y."/>
            <person name="Xue W."/>
            <person name="Luo G."/>
        </authorList>
    </citation>
    <scope>NUCLEOTIDE SEQUENCE [LARGE SCALE GENOMIC DNA]</scope>
    <source>
        <strain evidence="1 2">AF12-11</strain>
    </source>
</reference>
<gene>
    <name evidence="1" type="ORF">DWV67_06975</name>
</gene>
<name>A0A395XMK5_9FIRM</name>
<dbReference type="Proteomes" id="UP000266376">
    <property type="component" value="Unassembled WGS sequence"/>
</dbReference>
<proteinExistence type="predicted"/>
<dbReference type="PANTHER" id="PTHR42967:SF1">
    <property type="entry name" value="MBL FOLD METALLO-HYDROLASE"/>
    <property type="match status" value="1"/>
</dbReference>
<protein>
    <submittedName>
        <fullName evidence="1">MBL fold metallo-hydrolase</fullName>
    </submittedName>
</protein>
<keyword evidence="1" id="KW-0378">Hydrolase</keyword>
<dbReference type="InterPro" id="IPR036866">
    <property type="entry name" value="RibonucZ/Hydroxyglut_hydro"/>
</dbReference>
<dbReference type="Pfam" id="PF13483">
    <property type="entry name" value="Lactamase_B_3"/>
    <property type="match status" value="1"/>
</dbReference>
<dbReference type="GO" id="GO:0016787">
    <property type="term" value="F:hydrolase activity"/>
    <property type="evidence" value="ECO:0007669"/>
    <property type="project" value="UniProtKB-KW"/>
</dbReference>
<dbReference type="AlphaFoldDB" id="A0A395XMK5"/>
<dbReference type="PANTHER" id="PTHR42967">
    <property type="entry name" value="METAL DEPENDENT HYDROLASE"/>
    <property type="match status" value="1"/>
</dbReference>
<comment type="caution">
    <text evidence="1">The sequence shown here is derived from an EMBL/GenBank/DDBJ whole genome shotgun (WGS) entry which is preliminary data.</text>
</comment>